<dbReference type="InterPro" id="IPR002213">
    <property type="entry name" value="UDP_glucos_trans"/>
</dbReference>
<protein>
    <submittedName>
        <fullName evidence="6">Glycosyltransferase</fullName>
    </submittedName>
</protein>
<evidence type="ECO:0000313" key="6">
    <source>
        <dbReference type="EMBL" id="QFU80886.1"/>
    </source>
</evidence>
<dbReference type="EMBL" id="MN396889">
    <property type="protein sequence ID" value="QFU80886.1"/>
    <property type="molecule type" value="Genomic_DNA"/>
</dbReference>
<dbReference type="InterPro" id="IPR010610">
    <property type="entry name" value="EryCIII-like_C"/>
</dbReference>
<dbReference type="InterPro" id="IPR050426">
    <property type="entry name" value="Glycosyltransferase_28"/>
</dbReference>
<dbReference type="GeneID" id="69765589"/>
<dbReference type="GO" id="GO:0016758">
    <property type="term" value="F:hexosyltransferase activity"/>
    <property type="evidence" value="ECO:0007669"/>
    <property type="project" value="UniProtKB-ARBA"/>
</dbReference>
<dbReference type="RefSeq" id="WP_194279248.1">
    <property type="nucleotide sequence ID" value="NZ_CP043317.1"/>
</dbReference>
<sequence length="391" mass="41236">MRVLFTAATFRSHLYPLVPLAWALRAAGHDVRVAVQPSLVGDVTAAGLPAVEVGRGPDFMSELKKSIGGGKGGPAAAPSIEQIVVPHIRIAEAVVADLLPFARNWSPDLVVADPAAFAAPIVARAVGAPLVLHTWGPMPDQLWGDLTSERAVRENWPKDLVAFLDKWNVELGPEYAALVVDPCPDELLAIRMAKRQAARYVPYNGAAVTPDWLDEPKRRPRVCITWGTTSEFMGADVLKPPLLAIEALADLDVEIVAALGKAGKELLGETREQVRAVDWMPLSVLMPTCDALISQGGPGTVLAAVAHGVPQLVVPQMSAQPLGAELLTASGAGLTLTPDALTAGSVVEAVAELLDGHSVRPAARTLAGRNAARPDPTQIVPVLKELADANR</sequence>
<dbReference type="GO" id="GO:0017000">
    <property type="term" value="P:antibiotic biosynthetic process"/>
    <property type="evidence" value="ECO:0007669"/>
    <property type="project" value="UniProtKB-ARBA"/>
</dbReference>
<feature type="domain" description="Erythromycin biosynthesis protein CIII-like C-terminal" evidence="4">
    <location>
        <begin position="245"/>
        <end position="386"/>
    </location>
</feature>
<dbReference type="GO" id="GO:0008194">
    <property type="term" value="F:UDP-glycosyltransferase activity"/>
    <property type="evidence" value="ECO:0007669"/>
    <property type="project" value="InterPro"/>
</dbReference>
<feature type="domain" description="Erythromycin biosynthesis protein CIII-like N-terminal" evidence="5">
    <location>
        <begin position="22"/>
        <end position="227"/>
    </location>
</feature>
<dbReference type="FunFam" id="3.40.50.2000:FF:000072">
    <property type="entry name" value="Glycosyl transferase"/>
    <property type="match status" value="1"/>
</dbReference>
<keyword evidence="2" id="KW-0328">Glycosyltransferase</keyword>
<accession>A0A5P9NYQ5</accession>
<comment type="similarity">
    <text evidence="1">Belongs to the glycosyltransferase 28 family.</text>
</comment>
<keyword evidence="3 6" id="KW-0808">Transferase</keyword>
<dbReference type="PANTHER" id="PTHR48050">
    <property type="entry name" value="STEROL 3-BETA-GLUCOSYLTRANSFERASE"/>
    <property type="match status" value="1"/>
</dbReference>
<dbReference type="PANTHER" id="PTHR48050:SF13">
    <property type="entry name" value="STEROL 3-BETA-GLUCOSYLTRANSFERASE UGT80A2"/>
    <property type="match status" value="1"/>
</dbReference>
<dbReference type="Pfam" id="PF06722">
    <property type="entry name" value="EryCIII-like_C"/>
    <property type="match status" value="1"/>
</dbReference>
<evidence type="ECO:0000259" key="5">
    <source>
        <dbReference type="Pfam" id="PF21036"/>
    </source>
</evidence>
<dbReference type="Gene3D" id="3.40.50.2000">
    <property type="entry name" value="Glycogen Phosphorylase B"/>
    <property type="match status" value="2"/>
</dbReference>
<organism evidence="6">
    <name type="scientific">Streptomyces olivaceus</name>
    <dbReference type="NCBI Taxonomy" id="47716"/>
    <lineage>
        <taxon>Bacteria</taxon>
        <taxon>Bacillati</taxon>
        <taxon>Actinomycetota</taxon>
        <taxon>Actinomycetes</taxon>
        <taxon>Kitasatosporales</taxon>
        <taxon>Streptomycetaceae</taxon>
        <taxon>Streptomyces</taxon>
    </lineage>
</organism>
<dbReference type="SUPFAM" id="SSF53756">
    <property type="entry name" value="UDP-Glycosyltransferase/glycogen phosphorylase"/>
    <property type="match status" value="1"/>
</dbReference>
<dbReference type="AlphaFoldDB" id="A0A5P9NYQ5"/>
<evidence type="ECO:0000256" key="3">
    <source>
        <dbReference type="ARBA" id="ARBA00022679"/>
    </source>
</evidence>
<dbReference type="CDD" id="cd03784">
    <property type="entry name" value="GT1_Gtf-like"/>
    <property type="match status" value="1"/>
</dbReference>
<evidence type="ECO:0000259" key="4">
    <source>
        <dbReference type="Pfam" id="PF06722"/>
    </source>
</evidence>
<evidence type="ECO:0000256" key="1">
    <source>
        <dbReference type="ARBA" id="ARBA00006962"/>
    </source>
</evidence>
<name>A0A5P9NYQ5_STROV</name>
<proteinExistence type="inferred from homology"/>
<evidence type="ECO:0000256" key="2">
    <source>
        <dbReference type="ARBA" id="ARBA00022676"/>
    </source>
</evidence>
<dbReference type="InterPro" id="IPR048284">
    <property type="entry name" value="EryCIII-like_N"/>
</dbReference>
<reference evidence="6" key="1">
    <citation type="journal article" date="2019" name="Mar. Drugs">
        <title>Genome Sequencing of Streptomyces olivaceus SCSIO T05 and Activated Production of Lobophorin CR4 via Metabolic Engineering and Genome Mining.</title>
        <authorList>
            <person name="Zhang C."/>
            <person name="Ding W."/>
            <person name="Qin X."/>
            <person name="Ju J."/>
        </authorList>
    </citation>
    <scope>NUCLEOTIDE SEQUENCE</scope>
    <source>
        <strain evidence="6">SCSIO T05</strain>
    </source>
</reference>
<dbReference type="Pfam" id="PF21036">
    <property type="entry name" value="EryCIII-like_N"/>
    <property type="match status" value="1"/>
</dbReference>